<comment type="caution">
    <text evidence="9">The sequence shown here is derived from an EMBL/GenBank/DDBJ whole genome shotgun (WGS) entry which is preliminary data.</text>
</comment>
<keyword evidence="5" id="KW-0472">Membrane</keyword>
<dbReference type="Pfam" id="PF00746">
    <property type="entry name" value="Gram_pos_anchor"/>
    <property type="match status" value="1"/>
</dbReference>
<name>A0A430B5E5_9ENTE</name>
<evidence type="ECO:0000259" key="6">
    <source>
        <dbReference type="Pfam" id="PF00746"/>
    </source>
</evidence>
<feature type="domain" description="Gram-positive cocci surface proteins LPxTG" evidence="6">
    <location>
        <begin position="487"/>
        <end position="527"/>
    </location>
</feature>
<dbReference type="InterPro" id="IPR019931">
    <property type="entry name" value="LPXTG_anchor"/>
</dbReference>
<evidence type="ECO:0000256" key="2">
    <source>
        <dbReference type="ARBA" id="ARBA00022525"/>
    </source>
</evidence>
<feature type="domain" description="SpaA-like prealbumin fold" evidence="8">
    <location>
        <begin position="355"/>
        <end position="470"/>
    </location>
</feature>
<dbReference type="NCBIfam" id="TIGR01167">
    <property type="entry name" value="LPXTG_anchor"/>
    <property type="match status" value="1"/>
</dbReference>
<dbReference type="Proteomes" id="UP000287605">
    <property type="component" value="Unassembled WGS sequence"/>
</dbReference>
<keyword evidence="5" id="KW-1133">Transmembrane helix</keyword>
<dbReference type="Gene3D" id="2.60.40.740">
    <property type="match status" value="1"/>
</dbReference>
<dbReference type="InterPro" id="IPR041033">
    <property type="entry name" value="SpaA_PFL_dom_1"/>
</dbReference>
<dbReference type="RefSeq" id="WP_126806021.1">
    <property type="nucleotide sequence ID" value="NZ_NGKA01000001.1"/>
</dbReference>
<accession>A0A430B5E5</accession>
<dbReference type="InterPro" id="IPR026466">
    <property type="entry name" value="Fim_isopep_form_D2_dom"/>
</dbReference>
<keyword evidence="5" id="KW-0812">Transmembrane</keyword>
<dbReference type="NCBIfam" id="TIGR04226">
    <property type="entry name" value="RrgB_K2N_iso_D2"/>
    <property type="match status" value="1"/>
</dbReference>
<dbReference type="Pfam" id="PF17802">
    <property type="entry name" value="SpaA"/>
    <property type="match status" value="1"/>
</dbReference>
<protein>
    <recommendedName>
        <fullName evidence="11">Gram-positive cocci surface proteins LPxTG domain-containing protein</fullName>
    </recommendedName>
</protein>
<dbReference type="InterPro" id="IPR048052">
    <property type="entry name" value="FM1-like"/>
</dbReference>
<dbReference type="Pfam" id="PF16555">
    <property type="entry name" value="GramPos_pilinD1"/>
    <property type="match status" value="1"/>
</dbReference>
<keyword evidence="10" id="KW-1185">Reference proteome</keyword>
<feature type="transmembrane region" description="Helical" evidence="5">
    <location>
        <begin position="501"/>
        <end position="522"/>
    </location>
</feature>
<dbReference type="EMBL" id="NGKA01000001">
    <property type="protein sequence ID" value="RSU15533.1"/>
    <property type="molecule type" value="Genomic_DNA"/>
</dbReference>
<evidence type="ECO:0000256" key="4">
    <source>
        <dbReference type="ARBA" id="ARBA00023088"/>
    </source>
</evidence>
<reference evidence="9 10" key="1">
    <citation type="submission" date="2017-05" db="EMBL/GenBank/DDBJ databases">
        <title>Vagococcus spp. assemblies.</title>
        <authorList>
            <person name="Gulvik C.A."/>
        </authorList>
    </citation>
    <scope>NUCLEOTIDE SEQUENCE [LARGE SCALE GENOMIC DNA]</scope>
    <source>
        <strain evidence="9 10">CCUG 51432</strain>
    </source>
</reference>
<sequence length="530" mass="57626">MKIKKIKSTGLVSFIITIVLLLSTFSSFLSIAEAADVAPETGNLYIHKYYMADSDLANIPNNGEAIPVHELPDSAVPLEGITFDLFKVVPIEGTYPQGKSLIVDEQALTVTDEGVTYDLVKSSSIISDSDGTAFLPNLPQGAYIVVERSTEFIEIAGEKITLNPIAPFIVHVPMTNPSGSDWLTDVHVYPKNEGLASEKIAQTSLANRIGGTMSYRMNTKVPAGIYDSNPTIDENITFSLIDTLDTALTLQTDSLKVYTSDTKEGEMLPGTEMLLGQDYILNTASNFSVDFTAAGRQKLSNNKFVILAFDVEVNQSLGTDDRMVVGNKASVNFVNKNGQTVTVETSSVDIHTAAIQIEKLSARDNKKLKDAEFQLASSQKNAKEGNYLRRDEEGRIIDFGENGYDLASAWMVKTDENGFAEFKGIEDYRSTIDAQGGETITDYLSYWLVETKAPTGYHLLDDAVQVSFDQVSSSGDSPTFTIKSQIKNSKKGLLPKTGSTAALIFSVVGIVIIGVGIIFGIFSNKKKKIS</sequence>
<evidence type="ECO:0000259" key="8">
    <source>
        <dbReference type="Pfam" id="PF17802"/>
    </source>
</evidence>
<gene>
    <name evidence="9" type="ORF">CBF29_00195</name>
</gene>
<dbReference type="InterPro" id="IPR032364">
    <property type="entry name" value="GramPos_pilinD1_N"/>
</dbReference>
<dbReference type="InterPro" id="IPR013783">
    <property type="entry name" value="Ig-like_fold"/>
</dbReference>
<dbReference type="OrthoDB" id="2199792at2"/>
<keyword evidence="3" id="KW-0732">Signal</keyword>
<evidence type="ECO:0008006" key="11">
    <source>
        <dbReference type="Google" id="ProtNLM"/>
    </source>
</evidence>
<dbReference type="Gene3D" id="2.60.40.10">
    <property type="entry name" value="Immunoglobulins"/>
    <property type="match status" value="2"/>
</dbReference>
<organism evidence="9 10">
    <name type="scientific">Vagococcus elongatus</name>
    <dbReference type="NCBI Taxonomy" id="180344"/>
    <lineage>
        <taxon>Bacteria</taxon>
        <taxon>Bacillati</taxon>
        <taxon>Bacillota</taxon>
        <taxon>Bacilli</taxon>
        <taxon>Lactobacillales</taxon>
        <taxon>Enterococcaceae</taxon>
        <taxon>Vagococcus</taxon>
    </lineage>
</organism>
<evidence type="ECO:0000256" key="1">
    <source>
        <dbReference type="ARBA" id="ARBA00022512"/>
    </source>
</evidence>
<proteinExistence type="predicted"/>
<dbReference type="AlphaFoldDB" id="A0A430B5E5"/>
<keyword evidence="1" id="KW-0134">Cell wall</keyword>
<dbReference type="NCBIfam" id="NF033902">
    <property type="entry name" value="iso_D2_wall_anc"/>
    <property type="match status" value="1"/>
</dbReference>
<feature type="domain" description="Gram-positive pilin subunit D1 N-terminal" evidence="7">
    <location>
        <begin position="40"/>
        <end position="193"/>
    </location>
</feature>
<evidence type="ECO:0000313" key="9">
    <source>
        <dbReference type="EMBL" id="RSU15533.1"/>
    </source>
</evidence>
<evidence type="ECO:0000313" key="10">
    <source>
        <dbReference type="Proteomes" id="UP000287605"/>
    </source>
</evidence>
<keyword evidence="2" id="KW-0964">Secreted</keyword>
<evidence type="ECO:0000259" key="7">
    <source>
        <dbReference type="Pfam" id="PF16555"/>
    </source>
</evidence>
<keyword evidence="4" id="KW-0572">Peptidoglycan-anchor</keyword>
<evidence type="ECO:0000256" key="3">
    <source>
        <dbReference type="ARBA" id="ARBA00022729"/>
    </source>
</evidence>
<evidence type="ECO:0000256" key="5">
    <source>
        <dbReference type="SAM" id="Phobius"/>
    </source>
</evidence>